<dbReference type="EMBL" id="JADLRE010000008">
    <property type="protein sequence ID" value="MBF6225955.1"/>
    <property type="molecule type" value="Genomic_DNA"/>
</dbReference>
<sequence>MIRTAGFVGALALAGAAALLSAGTAQAAVGIVTINGEQRVDPVGCLNTDGTFYSTFQITVVNSTDRAITLHSGRDCTGSVIGELPAERIGYLPKGGSVSVS</sequence>
<accession>A0ABS0C6G4</accession>
<comment type="caution">
    <text evidence="2">The sequence shown here is derived from an EMBL/GenBank/DDBJ whole genome shotgun (WGS) entry which is preliminary data.</text>
</comment>
<gene>
    <name evidence="2" type="ORF">IU470_12680</name>
</gene>
<evidence type="ECO:0000256" key="1">
    <source>
        <dbReference type="SAM" id="SignalP"/>
    </source>
</evidence>
<name>A0ABS0C6G4_9NOCA</name>
<feature type="chain" id="PRO_5047446278" description="Secreted protein" evidence="1">
    <location>
        <begin position="28"/>
        <end position="101"/>
    </location>
</feature>
<feature type="signal peptide" evidence="1">
    <location>
        <begin position="1"/>
        <end position="27"/>
    </location>
</feature>
<keyword evidence="1" id="KW-0732">Signal</keyword>
<proteinExistence type="predicted"/>
<keyword evidence="3" id="KW-1185">Reference proteome</keyword>
<reference evidence="2 3" key="1">
    <citation type="submission" date="2020-10" db="EMBL/GenBank/DDBJ databases">
        <title>Identification of Nocardia species via Next-generation sequencing and recognition of intraspecies genetic diversity.</title>
        <authorList>
            <person name="Li P."/>
            <person name="Li P."/>
            <person name="Lu B."/>
        </authorList>
    </citation>
    <scope>NUCLEOTIDE SEQUENCE [LARGE SCALE GENOMIC DNA]</scope>
    <source>
        <strain evidence="2 3">N-11</strain>
    </source>
</reference>
<evidence type="ECO:0000313" key="3">
    <source>
        <dbReference type="Proteomes" id="UP000807309"/>
    </source>
</evidence>
<organism evidence="2 3">
    <name type="scientific">Nocardia abscessus</name>
    <dbReference type="NCBI Taxonomy" id="120957"/>
    <lineage>
        <taxon>Bacteria</taxon>
        <taxon>Bacillati</taxon>
        <taxon>Actinomycetota</taxon>
        <taxon>Actinomycetes</taxon>
        <taxon>Mycobacteriales</taxon>
        <taxon>Nocardiaceae</taxon>
        <taxon>Nocardia</taxon>
    </lineage>
</organism>
<dbReference type="Proteomes" id="UP000807309">
    <property type="component" value="Unassembled WGS sequence"/>
</dbReference>
<evidence type="ECO:0000313" key="2">
    <source>
        <dbReference type="EMBL" id="MBF6225955.1"/>
    </source>
</evidence>
<evidence type="ECO:0008006" key="4">
    <source>
        <dbReference type="Google" id="ProtNLM"/>
    </source>
</evidence>
<protein>
    <recommendedName>
        <fullName evidence="4">Secreted protein</fullName>
    </recommendedName>
</protein>
<dbReference type="RefSeq" id="WP_043691239.1">
    <property type="nucleotide sequence ID" value="NZ_JADLRE010000008.1"/>
</dbReference>
<dbReference type="GeneID" id="86966669"/>